<name>A0A410GFW7_9BURK</name>
<dbReference type="CDD" id="cd00130">
    <property type="entry name" value="PAS"/>
    <property type="match status" value="1"/>
</dbReference>
<evidence type="ECO:0000256" key="9">
    <source>
        <dbReference type="ARBA" id="ARBA00022679"/>
    </source>
</evidence>
<evidence type="ECO:0000256" key="11">
    <source>
        <dbReference type="ARBA" id="ARBA00022741"/>
    </source>
</evidence>
<dbReference type="InterPro" id="IPR003661">
    <property type="entry name" value="HisK_dim/P_dom"/>
</dbReference>
<evidence type="ECO:0000256" key="2">
    <source>
        <dbReference type="ARBA" id="ARBA00004236"/>
    </source>
</evidence>
<organism evidence="20 21">
    <name type="scientific">Pollutimonas thiosulfatoxidans</name>
    <dbReference type="NCBI Taxonomy" id="2028345"/>
    <lineage>
        <taxon>Bacteria</taxon>
        <taxon>Pseudomonadati</taxon>
        <taxon>Pseudomonadota</taxon>
        <taxon>Betaproteobacteria</taxon>
        <taxon>Burkholderiales</taxon>
        <taxon>Alcaligenaceae</taxon>
        <taxon>Pollutimonas</taxon>
    </lineage>
</organism>
<dbReference type="SMART" id="SM00388">
    <property type="entry name" value="HisKA"/>
    <property type="match status" value="1"/>
</dbReference>
<feature type="transmembrane region" description="Helical" evidence="18">
    <location>
        <begin position="5"/>
        <end position="22"/>
    </location>
</feature>
<comment type="subcellular location">
    <subcellularLocation>
        <location evidence="2">Cell membrane</location>
    </subcellularLocation>
</comment>
<dbReference type="InterPro" id="IPR050351">
    <property type="entry name" value="BphY/WalK/GraS-like"/>
</dbReference>
<dbReference type="InterPro" id="IPR000014">
    <property type="entry name" value="PAS"/>
</dbReference>
<dbReference type="EC" id="2.7.13.3" evidence="3"/>
<dbReference type="PANTHER" id="PTHR45453:SF1">
    <property type="entry name" value="PHOSPHATE REGULON SENSOR PROTEIN PHOR"/>
    <property type="match status" value="1"/>
</dbReference>
<sequence>MIKTIISVGLWAAAGWLIGLWLGAETGWAVLCLGLLIMILVSGLQLSRISQWVRDIHAPPPPSVGPWDEILAPIYRQLRKDSRQIEELNRNVNGIMLAAEALPDGAITLDEAMHLTWCNQMASEHLGLDLKIDRNHSIFNILRAPEFARYARQKAWPGPILLHMNSDGQDKALLVQLTRYGIGHFLIVTRDVTQVEKLETTRKDFVANVSHELRTPLTVLSGFLETLRDMPEESLSQEQKHRYQTLMLEQAQRMQAIVDDLLTLSTLESSPHAEGVPVAMDQIIHKALQQGRVLSGDQHVFVDNIAEGLCIKGIETELASAVSNLLTNAIRYTPKDGTITVSWYITEDGHACYSVQDTGIGIAPQDIPRLSERFYRVDRGRSRATGGTGLGLAITKHVAMRHNAEMAIQSRFGAGSIFSLNFPRRGFACKFPKLIKMELAIAATASIPNVTEHLDVPEK</sequence>
<dbReference type="CDD" id="cd00082">
    <property type="entry name" value="HisKA"/>
    <property type="match status" value="1"/>
</dbReference>
<dbReference type="GO" id="GO:0000155">
    <property type="term" value="F:phosphorelay sensor kinase activity"/>
    <property type="evidence" value="ECO:0007669"/>
    <property type="project" value="InterPro"/>
</dbReference>
<keyword evidence="13" id="KW-0067">ATP-binding</keyword>
<keyword evidence="10 18" id="KW-0812">Transmembrane</keyword>
<dbReference type="InterPro" id="IPR036097">
    <property type="entry name" value="HisK_dim/P_sf"/>
</dbReference>
<dbReference type="KEGG" id="pus:CKA81_16040"/>
<keyword evidence="6" id="KW-1003">Cell membrane</keyword>
<evidence type="ECO:0000256" key="10">
    <source>
        <dbReference type="ARBA" id="ARBA00022692"/>
    </source>
</evidence>
<evidence type="ECO:0000256" key="3">
    <source>
        <dbReference type="ARBA" id="ARBA00012438"/>
    </source>
</evidence>
<keyword evidence="11" id="KW-0547">Nucleotide-binding</keyword>
<evidence type="ECO:0000313" key="21">
    <source>
        <dbReference type="Proteomes" id="UP000283474"/>
    </source>
</evidence>
<dbReference type="InterPro" id="IPR014310">
    <property type="entry name" value="Sig_transdc_His_kinase_PhoR"/>
</dbReference>
<comment type="catalytic activity">
    <reaction evidence="1">
        <text>ATP + protein L-histidine = ADP + protein N-phospho-L-histidine.</text>
        <dbReference type="EC" id="2.7.13.3"/>
    </reaction>
</comment>
<comment type="function">
    <text evidence="17">Member of the two-component regulatory system PhoR/PhoB involved in the phosphate regulon genes expression. PhoR may function as a membrane-associated protein kinase that phosphorylates PhoB in response to environmental signals.</text>
</comment>
<dbReference type="InterPro" id="IPR003594">
    <property type="entry name" value="HATPase_dom"/>
</dbReference>
<reference evidence="20 21" key="1">
    <citation type="submission" date="2017-08" db="EMBL/GenBank/DDBJ databases">
        <authorList>
            <person name="Park S.-J."/>
            <person name="Kim H."/>
        </authorList>
    </citation>
    <scope>NUCLEOTIDE SEQUENCE [LARGE SCALE GENOMIC DNA]</scope>
    <source>
        <strain evidence="21">ye3</strain>
    </source>
</reference>
<dbReference type="Proteomes" id="UP000283474">
    <property type="component" value="Chromosome"/>
</dbReference>
<dbReference type="Pfam" id="PF11808">
    <property type="entry name" value="PhoR"/>
    <property type="match status" value="1"/>
</dbReference>
<dbReference type="AlphaFoldDB" id="A0A410GFW7"/>
<dbReference type="NCBIfam" id="TIGR02966">
    <property type="entry name" value="phoR_proteo"/>
    <property type="match status" value="1"/>
</dbReference>
<dbReference type="FunFam" id="1.10.287.130:FF:000001">
    <property type="entry name" value="Two-component sensor histidine kinase"/>
    <property type="match status" value="1"/>
</dbReference>
<dbReference type="RefSeq" id="WP_128356196.1">
    <property type="nucleotide sequence ID" value="NZ_CP022987.1"/>
</dbReference>
<dbReference type="EMBL" id="CP022987">
    <property type="protein sequence ID" value="QAA95206.1"/>
    <property type="molecule type" value="Genomic_DNA"/>
</dbReference>
<dbReference type="GO" id="GO:0005886">
    <property type="term" value="C:plasma membrane"/>
    <property type="evidence" value="ECO:0007669"/>
    <property type="project" value="UniProtKB-SubCell"/>
</dbReference>
<dbReference type="GO" id="GO:0006817">
    <property type="term" value="P:phosphate ion transport"/>
    <property type="evidence" value="ECO:0007669"/>
    <property type="project" value="UniProtKB-KW"/>
</dbReference>
<dbReference type="SUPFAM" id="SSF55785">
    <property type="entry name" value="PYP-like sensor domain (PAS domain)"/>
    <property type="match status" value="1"/>
</dbReference>
<dbReference type="SUPFAM" id="SSF47384">
    <property type="entry name" value="Homodimeric domain of signal transducing histidine kinase"/>
    <property type="match status" value="1"/>
</dbReference>
<dbReference type="SMART" id="SM00387">
    <property type="entry name" value="HATPase_c"/>
    <property type="match status" value="1"/>
</dbReference>
<keyword evidence="21" id="KW-1185">Reference proteome</keyword>
<dbReference type="PANTHER" id="PTHR45453">
    <property type="entry name" value="PHOSPHATE REGULON SENSOR PROTEIN PHOR"/>
    <property type="match status" value="1"/>
</dbReference>
<evidence type="ECO:0000256" key="1">
    <source>
        <dbReference type="ARBA" id="ARBA00000085"/>
    </source>
</evidence>
<evidence type="ECO:0000256" key="14">
    <source>
        <dbReference type="ARBA" id="ARBA00022989"/>
    </source>
</evidence>
<keyword evidence="12 20" id="KW-0418">Kinase</keyword>
<feature type="domain" description="Histidine kinase" evidence="19">
    <location>
        <begin position="208"/>
        <end position="426"/>
    </location>
</feature>
<keyword evidence="15" id="KW-0902">Two-component regulatory system</keyword>
<evidence type="ECO:0000256" key="7">
    <source>
        <dbReference type="ARBA" id="ARBA00022553"/>
    </source>
</evidence>
<protein>
    <recommendedName>
        <fullName evidence="4">Phosphate regulon sensor protein PhoR</fullName>
        <ecNumber evidence="3">2.7.13.3</ecNumber>
    </recommendedName>
</protein>
<evidence type="ECO:0000256" key="13">
    <source>
        <dbReference type="ARBA" id="ARBA00022840"/>
    </source>
</evidence>
<evidence type="ECO:0000256" key="8">
    <source>
        <dbReference type="ARBA" id="ARBA00022592"/>
    </source>
</evidence>
<keyword evidence="14 18" id="KW-1133">Transmembrane helix</keyword>
<evidence type="ECO:0000313" key="20">
    <source>
        <dbReference type="EMBL" id="QAA95206.1"/>
    </source>
</evidence>
<keyword evidence="16 18" id="KW-0472">Membrane</keyword>
<evidence type="ECO:0000256" key="6">
    <source>
        <dbReference type="ARBA" id="ARBA00022475"/>
    </source>
</evidence>
<dbReference type="GO" id="GO:0016036">
    <property type="term" value="P:cellular response to phosphate starvation"/>
    <property type="evidence" value="ECO:0007669"/>
    <property type="project" value="TreeGrafter"/>
</dbReference>
<dbReference type="PROSITE" id="PS50109">
    <property type="entry name" value="HIS_KIN"/>
    <property type="match status" value="1"/>
</dbReference>
<dbReference type="GO" id="GO:0004721">
    <property type="term" value="F:phosphoprotein phosphatase activity"/>
    <property type="evidence" value="ECO:0007669"/>
    <property type="project" value="InterPro"/>
</dbReference>
<dbReference type="Pfam" id="PF02518">
    <property type="entry name" value="HATPase_c"/>
    <property type="match status" value="1"/>
</dbReference>
<proteinExistence type="predicted"/>
<evidence type="ECO:0000256" key="5">
    <source>
        <dbReference type="ARBA" id="ARBA00022448"/>
    </source>
</evidence>
<evidence type="ECO:0000256" key="12">
    <source>
        <dbReference type="ARBA" id="ARBA00022777"/>
    </source>
</evidence>
<dbReference type="Gene3D" id="1.10.287.130">
    <property type="match status" value="1"/>
</dbReference>
<dbReference type="Gene3D" id="3.30.565.10">
    <property type="entry name" value="Histidine kinase-like ATPase, C-terminal domain"/>
    <property type="match status" value="1"/>
</dbReference>
<keyword evidence="7" id="KW-0597">Phosphoprotein</keyword>
<evidence type="ECO:0000256" key="18">
    <source>
        <dbReference type="SAM" id="Phobius"/>
    </source>
</evidence>
<evidence type="ECO:0000256" key="4">
    <source>
        <dbReference type="ARBA" id="ARBA00019665"/>
    </source>
</evidence>
<dbReference type="InterPro" id="IPR035965">
    <property type="entry name" value="PAS-like_dom_sf"/>
</dbReference>
<evidence type="ECO:0000256" key="17">
    <source>
        <dbReference type="ARBA" id="ARBA00025207"/>
    </source>
</evidence>
<gene>
    <name evidence="20" type="primary">phoR</name>
    <name evidence="20" type="ORF">CKA81_16040</name>
</gene>
<evidence type="ECO:0000256" key="16">
    <source>
        <dbReference type="ARBA" id="ARBA00023136"/>
    </source>
</evidence>
<accession>A0A410GFW7</accession>
<dbReference type="OrthoDB" id="9813151at2"/>
<dbReference type="SUPFAM" id="SSF55874">
    <property type="entry name" value="ATPase domain of HSP90 chaperone/DNA topoisomerase II/histidine kinase"/>
    <property type="match status" value="1"/>
</dbReference>
<dbReference type="Pfam" id="PF00512">
    <property type="entry name" value="HisKA"/>
    <property type="match status" value="1"/>
</dbReference>
<dbReference type="InterPro" id="IPR036890">
    <property type="entry name" value="HATPase_C_sf"/>
</dbReference>
<dbReference type="InterPro" id="IPR005467">
    <property type="entry name" value="His_kinase_dom"/>
</dbReference>
<dbReference type="InterPro" id="IPR004358">
    <property type="entry name" value="Sig_transdc_His_kin-like_C"/>
</dbReference>
<evidence type="ECO:0000256" key="15">
    <source>
        <dbReference type="ARBA" id="ARBA00023012"/>
    </source>
</evidence>
<keyword evidence="9" id="KW-0808">Transferase</keyword>
<dbReference type="InterPro" id="IPR021766">
    <property type="entry name" value="PhoR_N"/>
</dbReference>
<keyword evidence="8" id="KW-0592">Phosphate transport</keyword>
<dbReference type="PRINTS" id="PR00344">
    <property type="entry name" value="BCTRLSENSOR"/>
</dbReference>
<evidence type="ECO:0000259" key="19">
    <source>
        <dbReference type="PROSITE" id="PS50109"/>
    </source>
</evidence>
<dbReference type="GO" id="GO:0005524">
    <property type="term" value="F:ATP binding"/>
    <property type="evidence" value="ECO:0007669"/>
    <property type="project" value="UniProtKB-KW"/>
</dbReference>
<keyword evidence="5" id="KW-0813">Transport</keyword>